<keyword evidence="7" id="KW-1185">Reference proteome</keyword>
<keyword evidence="3" id="KW-0863">Zinc-finger</keyword>
<dbReference type="STRING" id="10195.A0A3M7RAK6"/>
<evidence type="ECO:0000256" key="2">
    <source>
        <dbReference type="ARBA" id="ARBA00022723"/>
    </source>
</evidence>
<evidence type="ECO:0000256" key="1">
    <source>
        <dbReference type="ARBA" id="ARBA00004123"/>
    </source>
</evidence>
<dbReference type="GO" id="GO:0005634">
    <property type="term" value="C:nucleus"/>
    <property type="evidence" value="ECO:0007669"/>
    <property type="project" value="UniProtKB-SubCell"/>
</dbReference>
<name>A0A3M7RAK6_BRAPC</name>
<dbReference type="SUPFAM" id="SSF53098">
    <property type="entry name" value="Ribonuclease H-like"/>
    <property type="match status" value="1"/>
</dbReference>
<protein>
    <submittedName>
        <fullName evidence="6">Zinc finger BED domain-containing 4-like</fullName>
    </submittedName>
</protein>
<dbReference type="OrthoDB" id="1607513at2759"/>
<evidence type="ECO:0000256" key="4">
    <source>
        <dbReference type="ARBA" id="ARBA00022833"/>
    </source>
</evidence>
<dbReference type="PANTHER" id="PTHR46481">
    <property type="entry name" value="ZINC FINGER BED DOMAIN-CONTAINING PROTEIN 4"/>
    <property type="match status" value="1"/>
</dbReference>
<reference evidence="6 7" key="1">
    <citation type="journal article" date="2018" name="Sci. Rep.">
        <title>Genomic signatures of local adaptation to the degree of environmental predictability in rotifers.</title>
        <authorList>
            <person name="Franch-Gras L."/>
            <person name="Hahn C."/>
            <person name="Garcia-Roger E.M."/>
            <person name="Carmona M.J."/>
            <person name="Serra M."/>
            <person name="Gomez A."/>
        </authorList>
    </citation>
    <scope>NUCLEOTIDE SEQUENCE [LARGE SCALE GENOMIC DNA]</scope>
    <source>
        <strain evidence="6">HYR1</strain>
    </source>
</reference>
<evidence type="ECO:0000256" key="5">
    <source>
        <dbReference type="ARBA" id="ARBA00023242"/>
    </source>
</evidence>
<comment type="caution">
    <text evidence="6">The sequence shown here is derived from an EMBL/GenBank/DDBJ whole genome shotgun (WGS) entry which is preliminary data.</text>
</comment>
<keyword evidence="4" id="KW-0862">Zinc</keyword>
<comment type="subcellular location">
    <subcellularLocation>
        <location evidence="1">Nucleus</location>
    </subcellularLocation>
</comment>
<accession>A0A3M7RAK6</accession>
<evidence type="ECO:0000313" key="7">
    <source>
        <dbReference type="Proteomes" id="UP000276133"/>
    </source>
</evidence>
<dbReference type="EMBL" id="REGN01003856">
    <property type="protein sequence ID" value="RNA20434.1"/>
    <property type="molecule type" value="Genomic_DNA"/>
</dbReference>
<evidence type="ECO:0000313" key="6">
    <source>
        <dbReference type="EMBL" id="RNA20434.1"/>
    </source>
</evidence>
<proteinExistence type="predicted"/>
<evidence type="ECO:0000256" key="3">
    <source>
        <dbReference type="ARBA" id="ARBA00022771"/>
    </source>
</evidence>
<dbReference type="Proteomes" id="UP000276133">
    <property type="component" value="Unassembled WGS sequence"/>
</dbReference>
<gene>
    <name evidence="6" type="ORF">BpHYR1_033967</name>
</gene>
<organism evidence="6 7">
    <name type="scientific">Brachionus plicatilis</name>
    <name type="common">Marine rotifer</name>
    <name type="synonym">Brachionus muelleri</name>
    <dbReference type="NCBI Taxonomy" id="10195"/>
    <lineage>
        <taxon>Eukaryota</taxon>
        <taxon>Metazoa</taxon>
        <taxon>Spiralia</taxon>
        <taxon>Gnathifera</taxon>
        <taxon>Rotifera</taxon>
        <taxon>Eurotatoria</taxon>
        <taxon>Monogononta</taxon>
        <taxon>Pseudotrocha</taxon>
        <taxon>Ploima</taxon>
        <taxon>Brachionidae</taxon>
        <taxon>Brachionus</taxon>
    </lineage>
</organism>
<dbReference type="InterPro" id="IPR012337">
    <property type="entry name" value="RNaseH-like_sf"/>
</dbReference>
<keyword evidence="5" id="KW-0539">Nucleus</keyword>
<feature type="non-terminal residue" evidence="6">
    <location>
        <position position="250"/>
    </location>
</feature>
<dbReference type="GO" id="GO:0008270">
    <property type="term" value="F:zinc ion binding"/>
    <property type="evidence" value="ECO:0007669"/>
    <property type="project" value="UniProtKB-KW"/>
</dbReference>
<dbReference type="InterPro" id="IPR052035">
    <property type="entry name" value="ZnF_BED_domain_contain"/>
</dbReference>
<keyword evidence="2" id="KW-0479">Metal-binding</keyword>
<sequence length="250" mass="29273">MPRWFISLVTKLHWVNLIIFKESKHIYIVKTFKINSNGGTFKVASTILRTKKAGFESALLLSPGSKRKNEERRDTICVYENCSKFYAESTSTRVLANHLKVEHNVTKPSFEDSDSEFENITSPKVIRVSEQSRITDLFLTFLINNIQAFMLADDPDFKRFIYSLNNKKTVREKIKLRYEICLNNIKEMLKSIISKIHVTIDIWTSHCNEPYMSVTVHFVTNNWKLTSMLLNVFYFPHPHDAIFILENLNR</sequence>
<dbReference type="AlphaFoldDB" id="A0A3M7RAK6"/>
<dbReference type="PANTHER" id="PTHR46481:SF10">
    <property type="entry name" value="ZINC FINGER BED DOMAIN-CONTAINING PROTEIN 39"/>
    <property type="match status" value="1"/>
</dbReference>